<evidence type="ECO:0000313" key="3">
    <source>
        <dbReference type="EMBL" id="ACG80202.1"/>
    </source>
</evidence>
<sequence length="169" mass="18550">MLRNIRKRLILALLALLPGLVHAQEPDALTSVGATDQGALALEMESKHKHHGHGYQRVQGVVELREPELEAGRTITKLEVTFDFDCKSRQVRTVQTTRRTWSGEYAGTTYSREAWRPPVADAEARALRLVCLAPEASPSDAPAPARSSPPPRRSGPQVIMMPKGSSPKP</sequence>
<accession>B4RIM7</accession>
<evidence type="ECO:0000313" key="4">
    <source>
        <dbReference type="Proteomes" id="UP000001868"/>
    </source>
</evidence>
<dbReference type="Proteomes" id="UP000001868">
    <property type="component" value="Plasmid pHLK1"/>
</dbReference>
<feature type="region of interest" description="Disordered" evidence="1">
    <location>
        <begin position="135"/>
        <end position="169"/>
    </location>
</feature>
<feature type="signal peptide" evidence="2">
    <location>
        <begin position="1"/>
        <end position="23"/>
    </location>
</feature>
<feature type="chain" id="PRO_5002825483" evidence="2">
    <location>
        <begin position="24"/>
        <end position="169"/>
    </location>
</feature>
<proteinExistence type="predicted"/>
<feature type="compositionally biased region" description="Low complexity" evidence="1">
    <location>
        <begin position="135"/>
        <end position="146"/>
    </location>
</feature>
<organism evidence="3 4">
    <name type="scientific">Phenylobacterium zucineum (strain HLK1)</name>
    <dbReference type="NCBI Taxonomy" id="450851"/>
    <lineage>
        <taxon>Bacteria</taxon>
        <taxon>Pseudomonadati</taxon>
        <taxon>Pseudomonadota</taxon>
        <taxon>Alphaproteobacteria</taxon>
        <taxon>Caulobacterales</taxon>
        <taxon>Caulobacteraceae</taxon>
        <taxon>Phenylobacterium</taxon>
    </lineage>
</organism>
<dbReference type="AlphaFoldDB" id="B4RIM7"/>
<dbReference type="KEGG" id="pzu:PHZ_p0259"/>
<keyword evidence="4" id="KW-1185">Reference proteome</keyword>
<gene>
    <name evidence="3" type="ordered locus">PHZ_p0259</name>
</gene>
<dbReference type="HOGENOM" id="CLU_1577048_0_0_5"/>
<geneLocation type="plasmid" evidence="4">
    <name>pHLK1</name>
</geneLocation>
<dbReference type="EMBL" id="CP000748">
    <property type="protein sequence ID" value="ACG80202.1"/>
    <property type="molecule type" value="Genomic_DNA"/>
</dbReference>
<evidence type="ECO:0000256" key="2">
    <source>
        <dbReference type="SAM" id="SignalP"/>
    </source>
</evidence>
<evidence type="ECO:0000256" key="1">
    <source>
        <dbReference type="SAM" id="MobiDB-lite"/>
    </source>
</evidence>
<keyword evidence="2" id="KW-0732">Signal</keyword>
<protein>
    <submittedName>
        <fullName evidence="3">Uncharacterized protein</fullName>
    </submittedName>
</protein>
<name>B4RIM7_PHEZH</name>
<keyword evidence="3" id="KW-0614">Plasmid</keyword>
<reference evidence="3 4" key="1">
    <citation type="journal article" date="2008" name="BMC Genomics">
        <title>Complete genome of Phenylobacterium zucineum - a novel facultative intracellular bacterium isolated from human erythroleukemia cell line K562.</title>
        <authorList>
            <person name="Luo Y."/>
            <person name="Xu X."/>
            <person name="Ding Z."/>
            <person name="Liu Z."/>
            <person name="Zhang B."/>
            <person name="Yan Z."/>
            <person name="Sun J."/>
            <person name="Hu S."/>
            <person name="Hu X."/>
        </authorList>
    </citation>
    <scope>NUCLEOTIDE SEQUENCE [LARGE SCALE GENOMIC DNA]</scope>
    <source>
        <strain evidence="4">HLK1</strain>
        <plasmid evidence="4">Plasmid pHLK1</plasmid>
    </source>
</reference>